<dbReference type="InterPro" id="IPR019587">
    <property type="entry name" value="Polyketide_cyclase/dehydratase"/>
</dbReference>
<evidence type="ECO:0000313" key="1">
    <source>
        <dbReference type="EMBL" id="MDI2097862.1"/>
    </source>
</evidence>
<dbReference type="Gene3D" id="3.30.530.20">
    <property type="match status" value="1"/>
</dbReference>
<comment type="caution">
    <text evidence="1">The sequence shown here is derived from an EMBL/GenBank/DDBJ whole genome shotgun (WGS) entry which is preliminary data.</text>
</comment>
<dbReference type="InterPro" id="IPR023393">
    <property type="entry name" value="START-like_dom_sf"/>
</dbReference>
<accession>A0AAW6T9P5</accession>
<reference evidence="1 2" key="1">
    <citation type="submission" date="2023-04" db="EMBL/GenBank/DDBJ databases">
        <title>Klugiella caeni sp. nov. isolated from the sludge of biochemical tank.</title>
        <authorList>
            <person name="Geng K."/>
        </authorList>
    </citation>
    <scope>NUCLEOTIDE SEQUENCE [LARGE SCALE GENOMIC DNA]</scope>
    <source>
        <strain evidence="1 2">YN-L-19</strain>
    </source>
</reference>
<organism evidence="1 2">
    <name type="scientific">Ruicaihuangia caeni</name>
    <dbReference type="NCBI Taxonomy" id="3042517"/>
    <lineage>
        <taxon>Bacteria</taxon>
        <taxon>Bacillati</taxon>
        <taxon>Actinomycetota</taxon>
        <taxon>Actinomycetes</taxon>
        <taxon>Micrococcales</taxon>
        <taxon>Microbacteriaceae</taxon>
        <taxon>Ruicaihuangia</taxon>
    </lineage>
</organism>
<dbReference type="Proteomes" id="UP001321506">
    <property type="component" value="Unassembled WGS sequence"/>
</dbReference>
<protein>
    <submittedName>
        <fullName evidence="1">SRPBCC family protein</fullName>
    </submittedName>
</protein>
<name>A0AAW6T9P5_9MICO</name>
<dbReference type="EMBL" id="JASATX010000001">
    <property type="protein sequence ID" value="MDI2097862.1"/>
    <property type="molecule type" value="Genomic_DNA"/>
</dbReference>
<gene>
    <name evidence="1" type="ORF">QF206_02625</name>
</gene>
<proteinExistence type="predicted"/>
<evidence type="ECO:0000313" key="2">
    <source>
        <dbReference type="Proteomes" id="UP001321506"/>
    </source>
</evidence>
<dbReference type="SUPFAM" id="SSF55961">
    <property type="entry name" value="Bet v1-like"/>
    <property type="match status" value="1"/>
</dbReference>
<dbReference type="Pfam" id="PF10604">
    <property type="entry name" value="Polyketide_cyc2"/>
    <property type="match status" value="1"/>
</dbReference>
<sequence>MATNYRLFHCRPEDVFAVLADGWNYAAWVVGTSRIRGVDETWPAPGAKLHHSFGLWPAVVDDVTVMVAWDPPRHAILKARGWPLGEASVRFDVREHPRGCVVRMGEDAAAGPMAKIPAALRQPGIRFRNSETLRRLAFLAEGRARS</sequence>
<dbReference type="CDD" id="cd07812">
    <property type="entry name" value="SRPBCC"/>
    <property type="match status" value="1"/>
</dbReference>
<dbReference type="AlphaFoldDB" id="A0AAW6T9P5"/>
<keyword evidence="2" id="KW-1185">Reference proteome</keyword>